<evidence type="ECO:0000256" key="3">
    <source>
        <dbReference type="ARBA" id="ARBA00022553"/>
    </source>
</evidence>
<keyword evidence="6 9" id="KW-0238">DNA-binding</keyword>
<dbReference type="InterPro" id="IPR011006">
    <property type="entry name" value="CheY-like_superfamily"/>
</dbReference>
<dbReference type="SUPFAM" id="SSF52172">
    <property type="entry name" value="CheY-like"/>
    <property type="match status" value="1"/>
</dbReference>
<dbReference type="PANTHER" id="PTHR48111">
    <property type="entry name" value="REGULATOR OF RPOS"/>
    <property type="match status" value="1"/>
</dbReference>
<feature type="domain" description="OmpR/PhoB-type" evidence="11">
    <location>
        <begin position="143"/>
        <end position="242"/>
    </location>
</feature>
<dbReference type="GO" id="GO:0032993">
    <property type="term" value="C:protein-DNA complex"/>
    <property type="evidence" value="ECO:0007669"/>
    <property type="project" value="TreeGrafter"/>
</dbReference>
<dbReference type="GO" id="GO:0006355">
    <property type="term" value="P:regulation of DNA-templated transcription"/>
    <property type="evidence" value="ECO:0007669"/>
    <property type="project" value="InterPro"/>
</dbReference>
<dbReference type="SMART" id="SM00448">
    <property type="entry name" value="REC"/>
    <property type="match status" value="1"/>
</dbReference>
<organism evidence="12 13">
    <name type="scientific">Caballeronia choica</name>
    <dbReference type="NCBI Taxonomy" id="326476"/>
    <lineage>
        <taxon>Bacteria</taxon>
        <taxon>Pseudomonadati</taxon>
        <taxon>Pseudomonadota</taxon>
        <taxon>Betaproteobacteria</taxon>
        <taxon>Burkholderiales</taxon>
        <taxon>Burkholderiaceae</taxon>
        <taxon>Caballeronia</taxon>
    </lineage>
</organism>
<comment type="subcellular location">
    <subcellularLocation>
        <location evidence="1">Cytoplasm</location>
    </subcellularLocation>
</comment>
<keyword evidence="13" id="KW-1185">Reference proteome</keyword>
<dbReference type="FunFam" id="1.10.10.10:FF:000099">
    <property type="entry name" value="Two-component system response regulator TorR"/>
    <property type="match status" value="1"/>
</dbReference>
<dbReference type="Pfam" id="PF00072">
    <property type="entry name" value="Response_reg"/>
    <property type="match status" value="1"/>
</dbReference>
<dbReference type="Pfam" id="PF00486">
    <property type="entry name" value="Trans_reg_C"/>
    <property type="match status" value="1"/>
</dbReference>
<evidence type="ECO:0000256" key="7">
    <source>
        <dbReference type="ARBA" id="ARBA00023163"/>
    </source>
</evidence>
<dbReference type="InterPro" id="IPR001867">
    <property type="entry name" value="OmpR/PhoB-type_DNA-bd"/>
</dbReference>
<evidence type="ECO:0000256" key="2">
    <source>
        <dbReference type="ARBA" id="ARBA00022490"/>
    </source>
</evidence>
<keyword evidence="4" id="KW-0902">Two-component regulatory system</keyword>
<dbReference type="AlphaFoldDB" id="A0A158HL93"/>
<accession>A0A158HL93</accession>
<evidence type="ECO:0000313" key="12">
    <source>
        <dbReference type="EMBL" id="SAL44721.1"/>
    </source>
</evidence>
<dbReference type="GO" id="GO:0005829">
    <property type="term" value="C:cytosol"/>
    <property type="evidence" value="ECO:0007669"/>
    <property type="project" value="TreeGrafter"/>
</dbReference>
<dbReference type="FunFam" id="3.40.50.2300:FF:000001">
    <property type="entry name" value="DNA-binding response regulator PhoB"/>
    <property type="match status" value="1"/>
</dbReference>
<feature type="DNA-binding region" description="OmpR/PhoB-type" evidence="9">
    <location>
        <begin position="143"/>
        <end position="242"/>
    </location>
</feature>
<keyword evidence="7" id="KW-0804">Transcription</keyword>
<sequence>MRLWPRVKLPPMTTQILVVDDDAELRDLLRDYLVRQGIEVSVLHDAGSLERRIERERPDLIVLDLMMPGVDGLTALRKLRASGDDIPVIMLTARADDVDRIVGLELGADDYLGKPFNPRELLARVQAVLRRRRTIPSAAPEQREPFSFGRFRLDFQSRTLQQDDKPITLSGSEFALLKIFVNNPMRTLTRERLLELLHGPEYDGTDRGIDVQVWRLRRILETDPSAPRFIQTVRGRGYVFVPDGEQNAPAH</sequence>
<feature type="domain" description="Response regulatory" evidence="10">
    <location>
        <begin position="15"/>
        <end position="129"/>
    </location>
</feature>
<keyword evidence="3 8" id="KW-0597">Phosphoprotein</keyword>
<evidence type="ECO:0000256" key="4">
    <source>
        <dbReference type="ARBA" id="ARBA00023012"/>
    </source>
</evidence>
<dbReference type="EMBL" id="FCON02000017">
    <property type="protein sequence ID" value="SAL44721.1"/>
    <property type="molecule type" value="Genomic_DNA"/>
</dbReference>
<dbReference type="SMART" id="SM00862">
    <property type="entry name" value="Trans_reg_C"/>
    <property type="match status" value="1"/>
</dbReference>
<comment type="caution">
    <text evidence="12">The sequence shown here is derived from an EMBL/GenBank/DDBJ whole genome shotgun (WGS) entry which is preliminary data.</text>
</comment>
<dbReference type="GO" id="GO:0000156">
    <property type="term" value="F:phosphorelay response regulator activity"/>
    <property type="evidence" value="ECO:0007669"/>
    <property type="project" value="TreeGrafter"/>
</dbReference>
<dbReference type="Proteomes" id="UP000054770">
    <property type="component" value="Unassembled WGS sequence"/>
</dbReference>
<evidence type="ECO:0000256" key="9">
    <source>
        <dbReference type="PROSITE-ProRule" id="PRU01091"/>
    </source>
</evidence>
<protein>
    <submittedName>
        <fullName evidence="12">Transcriptional regulator</fullName>
    </submittedName>
</protein>
<evidence type="ECO:0000256" key="5">
    <source>
        <dbReference type="ARBA" id="ARBA00023015"/>
    </source>
</evidence>
<dbReference type="SUPFAM" id="SSF46894">
    <property type="entry name" value="C-terminal effector domain of the bipartite response regulators"/>
    <property type="match status" value="1"/>
</dbReference>
<dbReference type="GO" id="GO:0000976">
    <property type="term" value="F:transcription cis-regulatory region binding"/>
    <property type="evidence" value="ECO:0007669"/>
    <property type="project" value="TreeGrafter"/>
</dbReference>
<reference evidence="12" key="1">
    <citation type="submission" date="2016-01" db="EMBL/GenBank/DDBJ databases">
        <authorList>
            <person name="Peeters C."/>
        </authorList>
    </citation>
    <scope>NUCLEOTIDE SEQUENCE [LARGE SCALE GENOMIC DNA]</scope>
    <source>
        <strain evidence="12">LMG 22940</strain>
    </source>
</reference>
<evidence type="ECO:0000313" key="13">
    <source>
        <dbReference type="Proteomes" id="UP000054770"/>
    </source>
</evidence>
<evidence type="ECO:0000259" key="10">
    <source>
        <dbReference type="PROSITE" id="PS50110"/>
    </source>
</evidence>
<evidence type="ECO:0000256" key="6">
    <source>
        <dbReference type="ARBA" id="ARBA00023125"/>
    </source>
</evidence>
<proteinExistence type="predicted"/>
<dbReference type="InterPro" id="IPR016032">
    <property type="entry name" value="Sig_transdc_resp-reg_C-effctor"/>
</dbReference>
<dbReference type="PROSITE" id="PS51755">
    <property type="entry name" value="OMPR_PHOB"/>
    <property type="match status" value="1"/>
</dbReference>
<dbReference type="InterPro" id="IPR001789">
    <property type="entry name" value="Sig_transdc_resp-reg_receiver"/>
</dbReference>
<gene>
    <name evidence="12" type="ORF">AWB68_02105</name>
</gene>
<evidence type="ECO:0000259" key="11">
    <source>
        <dbReference type="PROSITE" id="PS51755"/>
    </source>
</evidence>
<keyword evidence="2" id="KW-0963">Cytoplasm</keyword>
<keyword evidence="5" id="KW-0805">Transcription regulation</keyword>
<dbReference type="Gene3D" id="1.10.10.10">
    <property type="entry name" value="Winged helix-like DNA-binding domain superfamily/Winged helix DNA-binding domain"/>
    <property type="match status" value="1"/>
</dbReference>
<dbReference type="Gene3D" id="6.10.250.690">
    <property type="match status" value="1"/>
</dbReference>
<dbReference type="CDD" id="cd00383">
    <property type="entry name" value="trans_reg_C"/>
    <property type="match status" value="1"/>
</dbReference>
<dbReference type="PANTHER" id="PTHR48111:SF4">
    <property type="entry name" value="DNA-BINDING DUAL TRANSCRIPTIONAL REGULATOR OMPR"/>
    <property type="match status" value="1"/>
</dbReference>
<name>A0A158HL93_9BURK</name>
<evidence type="ECO:0000256" key="1">
    <source>
        <dbReference type="ARBA" id="ARBA00004496"/>
    </source>
</evidence>
<dbReference type="Gene3D" id="3.40.50.2300">
    <property type="match status" value="1"/>
</dbReference>
<dbReference type="InterPro" id="IPR039420">
    <property type="entry name" value="WalR-like"/>
</dbReference>
<dbReference type="PROSITE" id="PS50110">
    <property type="entry name" value="RESPONSE_REGULATORY"/>
    <property type="match status" value="1"/>
</dbReference>
<dbReference type="InterPro" id="IPR036388">
    <property type="entry name" value="WH-like_DNA-bd_sf"/>
</dbReference>
<feature type="modified residue" description="4-aspartylphosphate" evidence="8">
    <location>
        <position position="64"/>
    </location>
</feature>
<evidence type="ECO:0000256" key="8">
    <source>
        <dbReference type="PROSITE-ProRule" id="PRU00169"/>
    </source>
</evidence>